<keyword evidence="2" id="KW-0732">Signal</keyword>
<dbReference type="SUPFAM" id="SSF48452">
    <property type="entry name" value="TPR-like"/>
    <property type="match status" value="1"/>
</dbReference>
<dbReference type="InterPro" id="IPR011990">
    <property type="entry name" value="TPR-like_helical_dom_sf"/>
</dbReference>
<organism evidence="3 4">
    <name type="scientific">Pseudohalioglobus sediminis</name>
    <dbReference type="NCBI Taxonomy" id="2606449"/>
    <lineage>
        <taxon>Bacteria</taxon>
        <taxon>Pseudomonadati</taxon>
        <taxon>Pseudomonadota</taxon>
        <taxon>Gammaproteobacteria</taxon>
        <taxon>Cellvibrionales</taxon>
        <taxon>Halieaceae</taxon>
        <taxon>Pseudohalioglobus</taxon>
    </lineage>
</organism>
<evidence type="ECO:0000256" key="2">
    <source>
        <dbReference type="SAM" id="SignalP"/>
    </source>
</evidence>
<keyword evidence="1" id="KW-0175">Coiled coil</keyword>
<comment type="caution">
    <text evidence="3">The sequence shown here is derived from an EMBL/GenBank/DDBJ whole genome shotgun (WGS) entry which is preliminary data.</text>
</comment>
<dbReference type="AlphaFoldDB" id="A0A5B0X2M2"/>
<proteinExistence type="predicted"/>
<sequence length="620" mass="68784">MSRHCAKLLYRVLMKWYLPAMLAAPVFAASAEPEPGDAVPPTELAYGVVLYEYFQQRYFDAMVELGAAQQRAQLQNSAGEAELLRGGMSLSYGMERQARSIFDNILAQAGSESHRDRAWFYLGKMDWRRGRIADSASALERIDKDFSGPLADEAYYLRASMALGSGDQRSASALLRAVAEPCPFKPYFFYNLGSWLATQGQWREAGDAFRKVGNLGCDDEEGLALRDKAFTAAGFAALADDNAPAAAGDFTGVRLHGPEADRALLGYGWSLANGEQYRKALAAWQVLSEKAVMSASVRESLLAVPYAFEQLQRPATALELYQQAATRYADQRESLDEAMSLLRDGDLLTLFGLDAVADPQWLGGEEARPAAPYANYLSALLSSDTVQLSLRELYDLRDIQRRLVDARERLAVLRQVDDEQLRKRARVIEGGYAEVLAQQRQGLQREVAALRSRLDAAVENNDARALAAPEQAARWRRVQQAEARARHLGDTEALSRLRVMRGLLQWDDSEAFAERRWSLQQQMRALEGHMRVAQAADEAVRNAVVISARPAFAQRIAALLERVELQEQQLVASLTAAESQLRTVALAQMGYQREQLATVEGQALLAIARLYDSASPEVPR</sequence>
<dbReference type="RefSeq" id="WP_149610681.1">
    <property type="nucleotide sequence ID" value="NZ_VTUX01000003.1"/>
</dbReference>
<evidence type="ECO:0000256" key="1">
    <source>
        <dbReference type="SAM" id="Coils"/>
    </source>
</evidence>
<evidence type="ECO:0000313" key="4">
    <source>
        <dbReference type="Proteomes" id="UP000323708"/>
    </source>
</evidence>
<dbReference type="Proteomes" id="UP000323708">
    <property type="component" value="Unassembled WGS sequence"/>
</dbReference>
<feature type="chain" id="PRO_5022706258" description="Tetratricopeptide repeat protein" evidence="2">
    <location>
        <begin position="29"/>
        <end position="620"/>
    </location>
</feature>
<feature type="coiled-coil region" evidence="1">
    <location>
        <begin position="396"/>
        <end position="460"/>
    </location>
</feature>
<evidence type="ECO:0000313" key="3">
    <source>
        <dbReference type="EMBL" id="KAA1192389.1"/>
    </source>
</evidence>
<keyword evidence="4" id="KW-1185">Reference proteome</keyword>
<dbReference type="Gene3D" id="1.25.40.10">
    <property type="entry name" value="Tetratricopeptide repeat domain"/>
    <property type="match status" value="2"/>
</dbReference>
<name>A0A5B0X2M2_9GAMM</name>
<gene>
    <name evidence="3" type="ORF">F0M18_06850</name>
</gene>
<feature type="signal peptide" evidence="2">
    <location>
        <begin position="1"/>
        <end position="28"/>
    </location>
</feature>
<protein>
    <recommendedName>
        <fullName evidence="5">Tetratricopeptide repeat protein</fullName>
    </recommendedName>
</protein>
<evidence type="ECO:0008006" key="5">
    <source>
        <dbReference type="Google" id="ProtNLM"/>
    </source>
</evidence>
<reference evidence="3 4" key="1">
    <citation type="submission" date="2019-09" db="EMBL/GenBank/DDBJ databases">
        <authorList>
            <person name="Chen X.-Y."/>
        </authorList>
    </citation>
    <scope>NUCLEOTIDE SEQUENCE [LARGE SCALE GENOMIC DNA]</scope>
    <source>
        <strain evidence="3 4">NY5</strain>
    </source>
</reference>
<dbReference type="EMBL" id="VTUX01000003">
    <property type="protein sequence ID" value="KAA1192389.1"/>
    <property type="molecule type" value="Genomic_DNA"/>
</dbReference>
<accession>A0A5B0X2M2</accession>